<dbReference type="InterPro" id="IPR032818">
    <property type="entry name" value="DedA-like"/>
</dbReference>
<keyword evidence="5 7" id="KW-1133">Transmembrane helix</keyword>
<reference evidence="9 10" key="1">
    <citation type="submission" date="2024-09" db="EMBL/GenBank/DDBJ databases">
        <authorList>
            <person name="Sun Q."/>
            <person name="Mori K."/>
        </authorList>
    </citation>
    <scope>NUCLEOTIDE SEQUENCE [LARGE SCALE GENOMIC DNA]</scope>
    <source>
        <strain evidence="9 10">CCM 8654</strain>
    </source>
</reference>
<comment type="similarity">
    <text evidence="2 7">Belongs to the DedA family.</text>
</comment>
<name>A0ABV6E065_9ACTN</name>
<evidence type="ECO:0000256" key="4">
    <source>
        <dbReference type="ARBA" id="ARBA00022692"/>
    </source>
</evidence>
<proteinExistence type="inferred from homology"/>
<dbReference type="PANTHER" id="PTHR30353">
    <property type="entry name" value="INNER MEMBRANE PROTEIN DEDA-RELATED"/>
    <property type="match status" value="1"/>
</dbReference>
<accession>A0ABV6E065</accession>
<feature type="transmembrane region" description="Helical" evidence="7">
    <location>
        <begin position="204"/>
        <end position="222"/>
    </location>
</feature>
<dbReference type="EMBL" id="JBHLXH010000001">
    <property type="protein sequence ID" value="MFC0222370.1"/>
    <property type="molecule type" value="Genomic_DNA"/>
</dbReference>
<evidence type="ECO:0000256" key="1">
    <source>
        <dbReference type="ARBA" id="ARBA00004651"/>
    </source>
</evidence>
<organism evidence="9 10">
    <name type="scientific">Nocardioides zeicaulis</name>
    <dbReference type="NCBI Taxonomy" id="1776857"/>
    <lineage>
        <taxon>Bacteria</taxon>
        <taxon>Bacillati</taxon>
        <taxon>Actinomycetota</taxon>
        <taxon>Actinomycetes</taxon>
        <taxon>Propionibacteriales</taxon>
        <taxon>Nocardioidaceae</taxon>
        <taxon>Nocardioides</taxon>
    </lineage>
</organism>
<gene>
    <name evidence="9" type="ORF">ACFFJG_07755</name>
</gene>
<sequence length="251" mass="27946">MSALLDLSLVQPAVQPLLLGISWMDPNWLLDRFGTELFWISLAIVFVECGLFFPILPGDTLLFALGLFIATGQLDLFPGPPFVEVLICMAALMVAAVLGNLSGYEIGRRIGPPLYERDGRIIKRKYFDQTTAFFDRHGNKALVIGRFVPFVRTYITVVAGVTRMERHRFFLWSAVGAVMWVALITLLGYFLGDAFPTLGESIDKLVIVILAFSVIPIAFEWWRHRRTNAAGAEIGDHDGGPDRDVSGRDVD</sequence>
<feature type="transmembrane region" description="Helical" evidence="7">
    <location>
        <begin position="169"/>
        <end position="192"/>
    </location>
</feature>
<evidence type="ECO:0000313" key="10">
    <source>
        <dbReference type="Proteomes" id="UP001589698"/>
    </source>
</evidence>
<keyword evidence="3 7" id="KW-1003">Cell membrane</keyword>
<comment type="subcellular location">
    <subcellularLocation>
        <location evidence="1 7">Cell membrane</location>
        <topology evidence="1 7">Multi-pass membrane protein</topology>
    </subcellularLocation>
</comment>
<feature type="transmembrane region" description="Helical" evidence="7">
    <location>
        <begin position="82"/>
        <end position="101"/>
    </location>
</feature>
<dbReference type="Proteomes" id="UP001589698">
    <property type="component" value="Unassembled WGS sequence"/>
</dbReference>
<dbReference type="PANTHER" id="PTHR30353:SF0">
    <property type="entry name" value="TRANSMEMBRANE PROTEIN"/>
    <property type="match status" value="1"/>
</dbReference>
<dbReference type="RefSeq" id="WP_378518022.1">
    <property type="nucleotide sequence ID" value="NZ_CBCSDI010000029.1"/>
</dbReference>
<evidence type="ECO:0000256" key="6">
    <source>
        <dbReference type="ARBA" id="ARBA00023136"/>
    </source>
</evidence>
<evidence type="ECO:0000259" key="8">
    <source>
        <dbReference type="Pfam" id="PF09335"/>
    </source>
</evidence>
<keyword evidence="4 7" id="KW-0812">Transmembrane</keyword>
<keyword evidence="6 7" id="KW-0472">Membrane</keyword>
<evidence type="ECO:0000256" key="7">
    <source>
        <dbReference type="RuleBase" id="RU367016"/>
    </source>
</evidence>
<evidence type="ECO:0000256" key="2">
    <source>
        <dbReference type="ARBA" id="ARBA00010792"/>
    </source>
</evidence>
<evidence type="ECO:0000256" key="3">
    <source>
        <dbReference type="ARBA" id="ARBA00022475"/>
    </source>
</evidence>
<feature type="transmembrane region" description="Helical" evidence="7">
    <location>
        <begin position="37"/>
        <end position="70"/>
    </location>
</feature>
<dbReference type="Pfam" id="PF09335">
    <property type="entry name" value="VTT_dom"/>
    <property type="match status" value="1"/>
</dbReference>
<protein>
    <submittedName>
        <fullName evidence="9">DedA family protein</fullName>
    </submittedName>
</protein>
<keyword evidence="10" id="KW-1185">Reference proteome</keyword>
<feature type="domain" description="VTT" evidence="8">
    <location>
        <begin position="56"/>
        <end position="189"/>
    </location>
</feature>
<dbReference type="InterPro" id="IPR032816">
    <property type="entry name" value="VTT_dom"/>
</dbReference>
<comment type="caution">
    <text evidence="9">The sequence shown here is derived from an EMBL/GenBank/DDBJ whole genome shotgun (WGS) entry which is preliminary data.</text>
</comment>
<evidence type="ECO:0000256" key="5">
    <source>
        <dbReference type="ARBA" id="ARBA00022989"/>
    </source>
</evidence>
<evidence type="ECO:0000313" key="9">
    <source>
        <dbReference type="EMBL" id="MFC0222370.1"/>
    </source>
</evidence>